<reference evidence="1 2" key="1">
    <citation type="submission" date="2019-09" db="EMBL/GenBank/DDBJ databases">
        <title>Draft genome sequencing of Hungatella hathewayi 123Y-2.</title>
        <authorList>
            <person name="Lv Q."/>
            <person name="Li S."/>
        </authorList>
    </citation>
    <scope>NUCLEOTIDE SEQUENCE [LARGE SCALE GENOMIC DNA]</scope>
    <source>
        <strain evidence="1 2">123Y-2</strain>
    </source>
</reference>
<accession>A0A174V1I1</accession>
<dbReference type="RefSeq" id="WP_006775231.1">
    <property type="nucleotide sequence ID" value="NZ_CABJBJ010000011.1"/>
</dbReference>
<dbReference type="PROSITE" id="PS51257">
    <property type="entry name" value="PROKAR_LIPOPROTEIN"/>
    <property type="match status" value="1"/>
</dbReference>
<proteinExistence type="predicted"/>
<gene>
    <name evidence="1" type="ORF">GNE07_06415</name>
</gene>
<evidence type="ECO:0000313" key="1">
    <source>
        <dbReference type="EMBL" id="MUB62694.1"/>
    </source>
</evidence>
<dbReference type="GeneID" id="93150295"/>
<organism evidence="1 2">
    <name type="scientific">Hungatella hathewayi</name>
    <dbReference type="NCBI Taxonomy" id="154046"/>
    <lineage>
        <taxon>Bacteria</taxon>
        <taxon>Bacillati</taxon>
        <taxon>Bacillota</taxon>
        <taxon>Clostridia</taxon>
        <taxon>Lachnospirales</taxon>
        <taxon>Lachnospiraceae</taxon>
        <taxon>Hungatella</taxon>
    </lineage>
</organism>
<protein>
    <submittedName>
        <fullName evidence="1">Uncharacterized protein</fullName>
    </submittedName>
</protein>
<dbReference type="AlphaFoldDB" id="A0A174V1I1"/>
<comment type="caution">
    <text evidence="1">The sequence shown here is derived from an EMBL/GenBank/DDBJ whole genome shotgun (WGS) entry which is preliminary data.</text>
</comment>
<name>A0A174V1I1_9FIRM</name>
<sequence>MKNRKISKTYVIAAVALSVTLLIAGCGPGTEQAQAGYDSTKEEIQIMDSENKNDVTDNQETSSGDTDVYNHVLAEYKDMVQNDFYTDLLDHGDLEAYDSSFGEDIGAEIRNYKQDVYYAFYDIDGNGIEELIIAGGEDSASGSGLPLRNYDLYTFDGSNVVHIFPEMDFGYRTNVSLYANGIIKVCYSGSAGESGVDFYRIDADGVSHKLVDSFASAGSQEGDTAMFTYSQNGTEITEEEYNTKIQSYETALTTALDWRQIQ</sequence>
<evidence type="ECO:0000313" key="2">
    <source>
        <dbReference type="Proteomes" id="UP000434223"/>
    </source>
</evidence>
<dbReference type="EMBL" id="WNME01000003">
    <property type="protein sequence ID" value="MUB62694.1"/>
    <property type="molecule type" value="Genomic_DNA"/>
</dbReference>
<dbReference type="Proteomes" id="UP000434223">
    <property type="component" value="Unassembled WGS sequence"/>
</dbReference>
<dbReference type="OrthoDB" id="2088134at2"/>